<comment type="similarity">
    <text evidence="8 9">Belongs to the TRAP transporter small permease family.</text>
</comment>
<reference evidence="11 14" key="2">
    <citation type="journal article" date="2018" name="Nat. Biotechnol.">
        <title>A standardized bacterial taxonomy based on genome phylogeny substantially revises the tree of life.</title>
        <authorList>
            <person name="Parks D.H."/>
            <person name="Chuvochina M."/>
            <person name="Waite D.W."/>
            <person name="Rinke C."/>
            <person name="Skarshewski A."/>
            <person name="Chaumeil P.A."/>
            <person name="Hugenholtz P."/>
        </authorList>
    </citation>
    <scope>NUCLEOTIDE SEQUENCE [LARGE SCALE GENOMIC DNA]</scope>
    <source>
        <strain evidence="11">UBA8739</strain>
    </source>
</reference>
<keyword evidence="5 9" id="KW-0812">Transmembrane</keyword>
<feature type="transmembrane region" description="Helical" evidence="9">
    <location>
        <begin position="92"/>
        <end position="114"/>
    </location>
</feature>
<keyword evidence="3" id="KW-1003">Cell membrane</keyword>
<dbReference type="GO" id="GO:0022857">
    <property type="term" value="F:transmembrane transporter activity"/>
    <property type="evidence" value="ECO:0007669"/>
    <property type="project" value="UniProtKB-UniRule"/>
</dbReference>
<organism evidence="12 13">
    <name type="scientific">Tistrella mobilis</name>
    <dbReference type="NCBI Taxonomy" id="171437"/>
    <lineage>
        <taxon>Bacteria</taxon>
        <taxon>Pseudomonadati</taxon>
        <taxon>Pseudomonadota</taxon>
        <taxon>Alphaproteobacteria</taxon>
        <taxon>Geminicoccales</taxon>
        <taxon>Geminicoccaceae</taxon>
        <taxon>Tistrella</taxon>
    </lineage>
</organism>
<accession>A0A162LSG0</accession>
<comment type="subcellular location">
    <subcellularLocation>
        <location evidence="1 9">Cell inner membrane</location>
        <topology evidence="1 9">Multi-pass membrane protein</topology>
    </subcellularLocation>
</comment>
<keyword evidence="6 9" id="KW-1133">Transmembrane helix</keyword>
<feature type="domain" description="Tripartite ATP-independent periplasmic transporters DctQ component" evidence="10">
    <location>
        <begin position="30"/>
        <end position="160"/>
    </location>
</feature>
<keyword evidence="4 9" id="KW-0997">Cell inner membrane</keyword>
<evidence type="ECO:0000256" key="1">
    <source>
        <dbReference type="ARBA" id="ARBA00004429"/>
    </source>
</evidence>
<dbReference type="Proteomes" id="UP000075787">
    <property type="component" value="Unassembled WGS sequence"/>
</dbReference>
<comment type="caution">
    <text evidence="9">Lacks conserved residue(s) required for the propagation of feature annotation.</text>
</comment>
<name>A0A162LSG0_9PROT</name>
<evidence type="ECO:0000313" key="12">
    <source>
        <dbReference type="EMBL" id="KYO56819.1"/>
    </source>
</evidence>
<dbReference type="PANTHER" id="PTHR35011:SF10">
    <property type="entry name" value="TRAP TRANSPORTER SMALL PERMEASE PROTEIN"/>
    <property type="match status" value="1"/>
</dbReference>
<feature type="transmembrane region" description="Helical" evidence="9">
    <location>
        <begin position="134"/>
        <end position="154"/>
    </location>
</feature>
<evidence type="ECO:0000313" key="14">
    <source>
        <dbReference type="Proteomes" id="UP000257706"/>
    </source>
</evidence>
<evidence type="ECO:0000256" key="6">
    <source>
        <dbReference type="ARBA" id="ARBA00022989"/>
    </source>
</evidence>
<dbReference type="GeneID" id="97239009"/>
<dbReference type="GO" id="GO:0005886">
    <property type="term" value="C:plasma membrane"/>
    <property type="evidence" value="ECO:0007669"/>
    <property type="project" value="UniProtKB-SubCell"/>
</dbReference>
<protein>
    <recommendedName>
        <fullName evidence="9">TRAP transporter small permease protein</fullName>
    </recommendedName>
</protein>
<comment type="subunit">
    <text evidence="9">The complex comprises the extracytoplasmic solute receptor protein and the two transmembrane proteins.</text>
</comment>
<dbReference type="RefSeq" id="WP_062761808.1">
    <property type="nucleotide sequence ID" value="NZ_CP121025.1"/>
</dbReference>
<keyword evidence="2 9" id="KW-0813">Transport</keyword>
<evidence type="ECO:0000256" key="2">
    <source>
        <dbReference type="ARBA" id="ARBA00022448"/>
    </source>
</evidence>
<evidence type="ECO:0000259" key="10">
    <source>
        <dbReference type="Pfam" id="PF04290"/>
    </source>
</evidence>
<dbReference type="Proteomes" id="UP000257706">
    <property type="component" value="Unassembled WGS sequence"/>
</dbReference>
<comment type="caution">
    <text evidence="12">The sequence shown here is derived from an EMBL/GenBank/DDBJ whole genome shotgun (WGS) entry which is preliminary data.</text>
</comment>
<gene>
    <name evidence="12" type="ORF">AUP44_21670</name>
    <name evidence="11" type="ORF">DCK97_28250</name>
</gene>
<dbReference type="OrthoDB" id="9797534at2"/>
<dbReference type="AlphaFoldDB" id="A0A162LSG0"/>
<sequence length="176" mass="18583">MTALRLLTRFIDRLNLVGAVVAALAAALLALLLIVEVITTSAFAWSQPWAIEFSTYLLAFVLFCGTGWTLRSGGHIRVAAVTQALPPALRRLMDLAASVFGLGVTGFIAVAMVSQAIRTAEIGSRSFYPLATPLIIPQGLLAAGFVLLALAFLARVLRALVNDPVEDAGRHAGGIE</sequence>
<dbReference type="PANTHER" id="PTHR35011">
    <property type="entry name" value="2,3-DIKETO-L-GULONATE TRAP TRANSPORTER SMALL PERMEASE PROTEIN YIAM"/>
    <property type="match status" value="1"/>
</dbReference>
<evidence type="ECO:0000256" key="8">
    <source>
        <dbReference type="ARBA" id="ARBA00038436"/>
    </source>
</evidence>
<evidence type="ECO:0000256" key="9">
    <source>
        <dbReference type="RuleBase" id="RU369079"/>
    </source>
</evidence>
<dbReference type="EMBL" id="DMAI01000469">
    <property type="protein sequence ID" value="HAE51309.1"/>
    <property type="molecule type" value="Genomic_DNA"/>
</dbReference>
<evidence type="ECO:0000256" key="7">
    <source>
        <dbReference type="ARBA" id="ARBA00023136"/>
    </source>
</evidence>
<dbReference type="Pfam" id="PF04290">
    <property type="entry name" value="DctQ"/>
    <property type="match status" value="1"/>
</dbReference>
<dbReference type="InterPro" id="IPR007387">
    <property type="entry name" value="TRAP_DctQ"/>
</dbReference>
<evidence type="ECO:0000256" key="3">
    <source>
        <dbReference type="ARBA" id="ARBA00022475"/>
    </source>
</evidence>
<comment type="function">
    <text evidence="9">Part of the tripartite ATP-independent periplasmic (TRAP) transport system.</text>
</comment>
<evidence type="ECO:0000256" key="5">
    <source>
        <dbReference type="ARBA" id="ARBA00022692"/>
    </source>
</evidence>
<dbReference type="GO" id="GO:0015740">
    <property type="term" value="P:C4-dicarboxylate transport"/>
    <property type="evidence" value="ECO:0007669"/>
    <property type="project" value="TreeGrafter"/>
</dbReference>
<feature type="transmembrane region" description="Helical" evidence="9">
    <location>
        <begin position="54"/>
        <end position="71"/>
    </location>
</feature>
<evidence type="ECO:0000256" key="4">
    <source>
        <dbReference type="ARBA" id="ARBA00022519"/>
    </source>
</evidence>
<reference evidence="12 13" key="1">
    <citation type="submission" date="2015-12" db="EMBL/GenBank/DDBJ databases">
        <title>Genome sequence of Tistrella mobilis MCCC 1A02139.</title>
        <authorList>
            <person name="Lu L."/>
            <person name="Lai Q."/>
            <person name="Shao Z."/>
            <person name="Qian P."/>
        </authorList>
    </citation>
    <scope>NUCLEOTIDE SEQUENCE [LARGE SCALE GENOMIC DNA]</scope>
    <source>
        <strain evidence="12 13">MCCC 1A02139</strain>
    </source>
</reference>
<dbReference type="InterPro" id="IPR055348">
    <property type="entry name" value="DctQ"/>
</dbReference>
<evidence type="ECO:0000313" key="11">
    <source>
        <dbReference type="EMBL" id="HAE51309.1"/>
    </source>
</evidence>
<dbReference type="EMBL" id="LPZR01000036">
    <property type="protein sequence ID" value="KYO56819.1"/>
    <property type="molecule type" value="Genomic_DNA"/>
</dbReference>
<keyword evidence="7 9" id="KW-0472">Membrane</keyword>
<evidence type="ECO:0000313" key="13">
    <source>
        <dbReference type="Proteomes" id="UP000075787"/>
    </source>
</evidence>
<proteinExistence type="inferred from homology"/>